<evidence type="ECO:0000313" key="3">
    <source>
        <dbReference type="EMBL" id="MEJ8811640.1"/>
    </source>
</evidence>
<keyword evidence="2" id="KW-0732">Signal</keyword>
<protein>
    <recommendedName>
        <fullName evidence="5">DUF4148 domain-containing protein</fullName>
    </recommendedName>
</protein>
<gene>
    <name evidence="3" type="ORF">WKW77_11230</name>
</gene>
<comment type="caution">
    <text evidence="3">The sequence shown here is derived from an EMBL/GenBank/DDBJ whole genome shotgun (WGS) entry which is preliminary data.</text>
</comment>
<evidence type="ECO:0000256" key="2">
    <source>
        <dbReference type="SAM" id="SignalP"/>
    </source>
</evidence>
<sequence length="115" mass="11485">MHASLKVLVLGTFATLAAFASFGASAQSQTSSDGSDYRPMQTGNTASMPEVDAGAMAAARPTGTESIGQSTSAPLPGQLSRAEVYRGAVEASHPMQTEAIGQSTGMAGITGGAPH</sequence>
<evidence type="ECO:0000256" key="1">
    <source>
        <dbReference type="SAM" id="MobiDB-lite"/>
    </source>
</evidence>
<feature type="signal peptide" evidence="2">
    <location>
        <begin position="1"/>
        <end position="26"/>
    </location>
</feature>
<accession>A0ABU8VF43</accession>
<reference evidence="3 4" key="1">
    <citation type="submission" date="2024-03" db="EMBL/GenBank/DDBJ databases">
        <title>Novel species of the genus Variovorax.</title>
        <authorList>
            <person name="Liu Q."/>
            <person name="Xin Y.-H."/>
        </authorList>
    </citation>
    <scope>NUCLEOTIDE SEQUENCE [LARGE SCALE GENOMIC DNA]</scope>
    <source>
        <strain evidence="3 4">KACC 18899</strain>
    </source>
</reference>
<dbReference type="EMBL" id="JBBKZU010000004">
    <property type="protein sequence ID" value="MEJ8811640.1"/>
    <property type="molecule type" value="Genomic_DNA"/>
</dbReference>
<proteinExistence type="predicted"/>
<feature type="chain" id="PRO_5046276724" description="DUF4148 domain-containing protein" evidence="2">
    <location>
        <begin position="27"/>
        <end position="115"/>
    </location>
</feature>
<feature type="compositionally biased region" description="Low complexity" evidence="1">
    <location>
        <begin position="23"/>
        <end position="32"/>
    </location>
</feature>
<organism evidence="3 4">
    <name type="scientific">Variovorax ureilyticus</name>
    <dbReference type="NCBI Taxonomy" id="1836198"/>
    <lineage>
        <taxon>Bacteria</taxon>
        <taxon>Pseudomonadati</taxon>
        <taxon>Pseudomonadota</taxon>
        <taxon>Betaproteobacteria</taxon>
        <taxon>Burkholderiales</taxon>
        <taxon>Comamonadaceae</taxon>
        <taxon>Variovorax</taxon>
    </lineage>
</organism>
<dbReference type="Proteomes" id="UP001365846">
    <property type="component" value="Unassembled WGS sequence"/>
</dbReference>
<evidence type="ECO:0000313" key="4">
    <source>
        <dbReference type="Proteomes" id="UP001365846"/>
    </source>
</evidence>
<dbReference type="RefSeq" id="WP_340356914.1">
    <property type="nucleotide sequence ID" value="NZ_JBBKZU010000004.1"/>
</dbReference>
<feature type="compositionally biased region" description="Polar residues" evidence="1">
    <location>
        <begin position="63"/>
        <end position="73"/>
    </location>
</feature>
<feature type="region of interest" description="Disordered" evidence="1">
    <location>
        <begin position="23"/>
        <end position="115"/>
    </location>
</feature>
<keyword evidence="4" id="KW-1185">Reference proteome</keyword>
<evidence type="ECO:0008006" key="5">
    <source>
        <dbReference type="Google" id="ProtNLM"/>
    </source>
</evidence>
<name>A0ABU8VF43_9BURK</name>